<feature type="domain" description="BIG2" evidence="2">
    <location>
        <begin position="212"/>
        <end position="290"/>
    </location>
</feature>
<sequence>MKHKLLVAFAILGIFALLSVLAASVVSADDSDFTSLEASYDGTYVNVTGNVPNKYQVSVDVCNKNGMTLASGVVIYDESTGDFTSRIKVPLAENTGYQVQVTASDLGKKTVSATAYFDVVNVIEVHEVDLDWFSMDIRFNETGKLTAKIIPSNATDLEVVWSSSDPSIATVDQNGVVTGKSPGTAIITVAAAKGAKISTCTINVTGGPASTKVKGIYLSNTSLTLSAGSNNTTLVAAISPSDATNKVVTWRISDESVATISSNGLIKAIKAGTVLVSAMTNDGGYTAICTLTVKASADPGLYNVGLPAGPGFAISPTEGSVFLVQSGGSFSFKLALNKDYNKSSPVVKVNGATLNPIDGVYSISNITENKNISVEGVYSDSMLNDNASGSGSSNGVLKIALIAVALVIAIVVILELVYYYVIKGKKKK</sequence>
<proteinExistence type="predicted"/>
<keyword evidence="1" id="KW-0472">Membrane</keyword>
<dbReference type="EMBL" id="CP010070">
    <property type="protein sequence ID" value="AIZ56608.1"/>
    <property type="molecule type" value="Genomic_DNA"/>
</dbReference>
<dbReference type="Pfam" id="PF02368">
    <property type="entry name" value="Big_2"/>
    <property type="match status" value="2"/>
</dbReference>
<gene>
    <name evidence="3" type="ORF">Mpt1_c07240</name>
</gene>
<feature type="transmembrane region" description="Helical" evidence="1">
    <location>
        <begin position="399"/>
        <end position="421"/>
    </location>
</feature>
<name>A0A0A7LCB6_9ARCH</name>
<dbReference type="Gene3D" id="2.60.40.1080">
    <property type="match status" value="2"/>
</dbReference>
<dbReference type="HOGENOM" id="CLU_640304_0_0_2"/>
<evidence type="ECO:0000313" key="3">
    <source>
        <dbReference type="EMBL" id="AIZ56608.1"/>
    </source>
</evidence>
<keyword evidence="1" id="KW-0812">Transmembrane</keyword>
<keyword evidence="1" id="KW-1133">Transmembrane helix</keyword>
<dbReference type="KEGG" id="mear:Mpt1_c07240"/>
<dbReference type="InterPro" id="IPR003343">
    <property type="entry name" value="Big_2"/>
</dbReference>
<accession>A0A0A7LCB6</accession>
<dbReference type="Proteomes" id="UP000030787">
    <property type="component" value="Chromosome"/>
</dbReference>
<reference evidence="3 4" key="1">
    <citation type="journal article" date="2014" name="Appl. Environ. Microbiol.">
        <title>Comparative Genome Analysis of 'Candidatus Methanoplasma termitum' Indicates a New Mode of Energy Metabolism in the Seventh Order of Methanogens.</title>
        <authorList>
            <person name="Lang K."/>
            <person name="Schuldes J."/>
            <person name="Klingl A."/>
            <person name="Poehlein A."/>
            <person name="Daniel R."/>
            <person name="Brune A."/>
        </authorList>
    </citation>
    <scope>NUCLEOTIDE SEQUENCE [LARGE SCALE GENOMIC DNA]</scope>
    <source>
        <strain evidence="4">Mpt1</strain>
    </source>
</reference>
<dbReference type="SMART" id="SM00635">
    <property type="entry name" value="BID_2"/>
    <property type="match status" value="2"/>
</dbReference>
<dbReference type="SUPFAM" id="SSF49373">
    <property type="entry name" value="Invasin/intimin cell-adhesion fragments"/>
    <property type="match status" value="2"/>
</dbReference>
<organism evidence="3 4">
    <name type="scientific">Candidatus Methanoplasma termitum</name>
    <dbReference type="NCBI Taxonomy" id="1577791"/>
    <lineage>
        <taxon>Archaea</taxon>
        <taxon>Methanobacteriati</taxon>
        <taxon>Thermoplasmatota</taxon>
        <taxon>Thermoplasmata</taxon>
        <taxon>Methanomassiliicoccales</taxon>
        <taxon>Methanomassiliicoccaceae</taxon>
        <taxon>Candidatus Methanoplasma</taxon>
    </lineage>
</organism>
<feature type="domain" description="BIG2" evidence="2">
    <location>
        <begin position="124"/>
        <end position="201"/>
    </location>
</feature>
<evidence type="ECO:0000313" key="4">
    <source>
        <dbReference type="Proteomes" id="UP000030787"/>
    </source>
</evidence>
<dbReference type="AlphaFoldDB" id="A0A0A7LCB6"/>
<dbReference type="InterPro" id="IPR008964">
    <property type="entry name" value="Invasin/intimin_cell_adhesion"/>
</dbReference>
<protein>
    <submittedName>
        <fullName evidence="3">Bacterial Ig-like domain (Group 2)</fullName>
    </submittedName>
</protein>
<keyword evidence="4" id="KW-1185">Reference proteome</keyword>
<evidence type="ECO:0000256" key="1">
    <source>
        <dbReference type="SAM" id="Phobius"/>
    </source>
</evidence>
<evidence type="ECO:0000259" key="2">
    <source>
        <dbReference type="SMART" id="SM00635"/>
    </source>
</evidence>